<dbReference type="GO" id="GO:0005524">
    <property type="term" value="F:ATP binding"/>
    <property type="evidence" value="ECO:0007669"/>
    <property type="project" value="UniProtKB-KW"/>
</dbReference>
<keyword evidence="3" id="KW-0067">ATP-binding</keyword>
<dbReference type="InterPro" id="IPR003593">
    <property type="entry name" value="AAA+_ATPase"/>
</dbReference>
<dbReference type="PANTHER" id="PTHR42939">
    <property type="entry name" value="ABC TRANSPORTER ATP-BINDING PROTEIN ALBC-RELATED"/>
    <property type="match status" value="1"/>
</dbReference>
<dbReference type="InterPro" id="IPR027417">
    <property type="entry name" value="P-loop_NTPase"/>
</dbReference>
<dbReference type="InterPro" id="IPR017871">
    <property type="entry name" value="ABC_transporter-like_CS"/>
</dbReference>
<keyword evidence="2" id="KW-0547">Nucleotide-binding</keyword>
<protein>
    <recommendedName>
        <fullName evidence="4">ABC transporter domain-containing protein</fullName>
    </recommendedName>
</protein>
<evidence type="ECO:0000256" key="1">
    <source>
        <dbReference type="ARBA" id="ARBA00022448"/>
    </source>
</evidence>
<dbReference type="Gene3D" id="3.40.50.300">
    <property type="entry name" value="P-loop containing nucleotide triphosphate hydrolases"/>
    <property type="match status" value="1"/>
</dbReference>
<evidence type="ECO:0000256" key="2">
    <source>
        <dbReference type="ARBA" id="ARBA00022741"/>
    </source>
</evidence>
<organism evidence="5 6">
    <name type="scientific">Mucilaginibacter galii</name>
    <dbReference type="NCBI Taxonomy" id="2005073"/>
    <lineage>
        <taxon>Bacteria</taxon>
        <taxon>Pseudomonadati</taxon>
        <taxon>Bacteroidota</taxon>
        <taxon>Sphingobacteriia</taxon>
        <taxon>Sphingobacteriales</taxon>
        <taxon>Sphingobacteriaceae</taxon>
        <taxon>Mucilaginibacter</taxon>
    </lineage>
</organism>
<dbReference type="PROSITE" id="PS00211">
    <property type="entry name" value="ABC_TRANSPORTER_1"/>
    <property type="match status" value="1"/>
</dbReference>
<dbReference type="Proteomes" id="UP000662074">
    <property type="component" value="Unassembled WGS sequence"/>
</dbReference>
<reference evidence="5" key="1">
    <citation type="journal article" date="2014" name="Int. J. Syst. Evol. Microbiol.">
        <title>Complete genome sequence of Corynebacterium casei LMG S-19264T (=DSM 44701T), isolated from a smear-ripened cheese.</title>
        <authorList>
            <consortium name="US DOE Joint Genome Institute (JGI-PGF)"/>
            <person name="Walter F."/>
            <person name="Albersmeier A."/>
            <person name="Kalinowski J."/>
            <person name="Ruckert C."/>
        </authorList>
    </citation>
    <scope>NUCLEOTIDE SEQUENCE</scope>
    <source>
        <strain evidence="5">CCM 8711</strain>
    </source>
</reference>
<dbReference type="PROSITE" id="PS50893">
    <property type="entry name" value="ABC_TRANSPORTER_2"/>
    <property type="match status" value="1"/>
</dbReference>
<dbReference type="InterPro" id="IPR051782">
    <property type="entry name" value="ABC_Transporter_VariousFunc"/>
</dbReference>
<name>A0A917J8I0_9SPHI</name>
<dbReference type="EMBL" id="BMDO01000005">
    <property type="protein sequence ID" value="GGI50963.1"/>
    <property type="molecule type" value="Genomic_DNA"/>
</dbReference>
<evidence type="ECO:0000313" key="5">
    <source>
        <dbReference type="EMBL" id="GGI50963.1"/>
    </source>
</evidence>
<dbReference type="GO" id="GO:0016887">
    <property type="term" value="F:ATP hydrolysis activity"/>
    <property type="evidence" value="ECO:0007669"/>
    <property type="project" value="InterPro"/>
</dbReference>
<dbReference type="PANTHER" id="PTHR42939:SF1">
    <property type="entry name" value="ABC TRANSPORTER ATP-BINDING PROTEIN ALBC-RELATED"/>
    <property type="match status" value="1"/>
</dbReference>
<accession>A0A917J8I0</accession>
<keyword evidence="6" id="KW-1185">Reference proteome</keyword>
<evidence type="ECO:0000256" key="3">
    <source>
        <dbReference type="ARBA" id="ARBA00022840"/>
    </source>
</evidence>
<comment type="caution">
    <text evidence="5">The sequence shown here is derived from an EMBL/GenBank/DDBJ whole genome shotgun (WGS) entry which is preliminary data.</text>
</comment>
<evidence type="ECO:0000313" key="6">
    <source>
        <dbReference type="Proteomes" id="UP000662074"/>
    </source>
</evidence>
<proteinExistence type="predicted"/>
<sequence length="209" mass="23735">MDHQLKITLENAGRRFNRDWIFKGLDYTFEPGNSYAVLGPNGSGKSTLLQLLNGSLSPSTGKVNFYQNDALIDADDVFKHISLAAPYLELIEDFSLTEVIDFHFKFKPFIAGMDRPRLIELLGMQTSKNKLVKYFSSGMKQRLKLALAFCSDTAILMLDEPTSNLDTQGVDWYLQLVQNYAVNRLIIVGSNQEQEYSFCSNHLLITDYK</sequence>
<reference evidence="5" key="2">
    <citation type="submission" date="2020-09" db="EMBL/GenBank/DDBJ databases">
        <authorList>
            <person name="Sun Q."/>
            <person name="Sedlacek I."/>
        </authorList>
    </citation>
    <scope>NUCLEOTIDE SEQUENCE</scope>
    <source>
        <strain evidence="5">CCM 8711</strain>
    </source>
</reference>
<feature type="domain" description="ABC transporter" evidence="4">
    <location>
        <begin position="7"/>
        <end position="208"/>
    </location>
</feature>
<gene>
    <name evidence="5" type="ORF">GCM10011425_21750</name>
</gene>
<dbReference type="AlphaFoldDB" id="A0A917J8I0"/>
<evidence type="ECO:0000259" key="4">
    <source>
        <dbReference type="PROSITE" id="PS50893"/>
    </source>
</evidence>
<dbReference type="Pfam" id="PF00005">
    <property type="entry name" value="ABC_tran"/>
    <property type="match status" value="1"/>
</dbReference>
<keyword evidence="1" id="KW-0813">Transport</keyword>
<dbReference type="SUPFAM" id="SSF52540">
    <property type="entry name" value="P-loop containing nucleoside triphosphate hydrolases"/>
    <property type="match status" value="1"/>
</dbReference>
<dbReference type="RefSeq" id="WP_188416588.1">
    <property type="nucleotide sequence ID" value="NZ_BMDO01000005.1"/>
</dbReference>
<dbReference type="SMART" id="SM00382">
    <property type="entry name" value="AAA"/>
    <property type="match status" value="1"/>
</dbReference>
<dbReference type="InterPro" id="IPR003439">
    <property type="entry name" value="ABC_transporter-like_ATP-bd"/>
</dbReference>